<dbReference type="Proteomes" id="UP000604083">
    <property type="component" value="Unassembled WGS sequence"/>
</dbReference>
<evidence type="ECO:0000313" key="2">
    <source>
        <dbReference type="EMBL" id="MBK1835022.1"/>
    </source>
</evidence>
<sequence length="349" mass="40151">MMSNESGGTTLNLYPIDYPFETLVSRITADNPKTILNPEFQRKYKWDKDGWGRASKFIESCLMRIPLPSCYFAEDSDRRQLVIDGVQRLTTITMFFNDEFALEGMTTFRDLEGKRFSELGGLQAELESTTIRCIVLRKENPKSLVREIFARLNQGAVQLSAQEVRHAIYPGPLDDLLVELSEIDEIKNFGIADGSGKVKHNREPEEQVLRFFAFSEDLQLEGFNDVLSDLLDKYMERKSEADKEEIGRLRAQFHAALENCKNVFGQDLFLDATRERPRQGMIHYDLLMVTVGLLDKQLALSNKERIKSAYDRLCRSDGFRRTLSGGLQKKTSILRRRSLWKELLDDAIN</sequence>
<keyword evidence="3" id="KW-1185">Reference proteome</keyword>
<dbReference type="Pfam" id="PF03235">
    <property type="entry name" value="GmrSD_N"/>
    <property type="match status" value="1"/>
</dbReference>
<accession>A0A934VN77</accession>
<name>A0A934VN77_9BACT</name>
<dbReference type="RefSeq" id="WP_377174632.1">
    <property type="nucleotide sequence ID" value="NZ_JBHUJA010000046.1"/>
</dbReference>
<dbReference type="AlphaFoldDB" id="A0A934VN77"/>
<comment type="caution">
    <text evidence="2">The sequence shown here is derived from an EMBL/GenBank/DDBJ whole genome shotgun (WGS) entry which is preliminary data.</text>
</comment>
<protein>
    <submittedName>
        <fullName evidence="2">DUF262 domain-containing protein</fullName>
    </submittedName>
</protein>
<reference evidence="2" key="1">
    <citation type="submission" date="2021-01" db="EMBL/GenBank/DDBJ databases">
        <title>Modified the classification status of verrucomicrobia.</title>
        <authorList>
            <person name="Feng X."/>
        </authorList>
    </citation>
    <scope>NUCLEOTIDE SEQUENCE</scope>
    <source>
        <strain evidence="2">KCTC 12986</strain>
    </source>
</reference>
<evidence type="ECO:0000259" key="1">
    <source>
        <dbReference type="Pfam" id="PF03235"/>
    </source>
</evidence>
<proteinExistence type="predicted"/>
<gene>
    <name evidence="2" type="ORF">JIN78_13205</name>
</gene>
<feature type="domain" description="GmrSD restriction endonucleases N-terminal" evidence="1">
    <location>
        <begin position="29"/>
        <end position="169"/>
    </location>
</feature>
<evidence type="ECO:0000313" key="3">
    <source>
        <dbReference type="Proteomes" id="UP000604083"/>
    </source>
</evidence>
<dbReference type="InterPro" id="IPR004919">
    <property type="entry name" value="GmrSD_N"/>
</dbReference>
<dbReference type="EMBL" id="JAENIO010000038">
    <property type="protein sequence ID" value="MBK1835022.1"/>
    <property type="molecule type" value="Genomic_DNA"/>
</dbReference>
<organism evidence="2 3">
    <name type="scientific">Roseibacillus ishigakijimensis</name>
    <dbReference type="NCBI Taxonomy" id="454146"/>
    <lineage>
        <taxon>Bacteria</taxon>
        <taxon>Pseudomonadati</taxon>
        <taxon>Verrucomicrobiota</taxon>
        <taxon>Verrucomicrobiia</taxon>
        <taxon>Verrucomicrobiales</taxon>
        <taxon>Verrucomicrobiaceae</taxon>
        <taxon>Roseibacillus</taxon>
    </lineage>
</organism>
<dbReference type="PANTHER" id="PTHR39639">
    <property type="entry name" value="CHROMOSOME 16, WHOLE GENOME SHOTGUN SEQUENCE"/>
    <property type="match status" value="1"/>
</dbReference>
<dbReference type="PANTHER" id="PTHR39639:SF1">
    <property type="entry name" value="DUF262 DOMAIN-CONTAINING PROTEIN"/>
    <property type="match status" value="1"/>
</dbReference>